<protein>
    <submittedName>
        <fullName evidence="4">NADPH-dependent aldehyde reductase-like protein, chloroplastic</fullName>
    </submittedName>
</protein>
<accession>A0A6P4DN05</accession>
<dbReference type="GeneID" id="107494500"/>
<dbReference type="KEGG" id="adu:107494500"/>
<dbReference type="PROSITE" id="PS00061">
    <property type="entry name" value="ADH_SHORT"/>
    <property type="match status" value="1"/>
</dbReference>
<dbReference type="PRINTS" id="PR00080">
    <property type="entry name" value="SDRFAMILY"/>
</dbReference>
<dbReference type="PANTHER" id="PTHR48107:SF29">
    <property type="entry name" value="ENOYL-(ACYL CARRIER) REDUCTASE"/>
    <property type="match status" value="1"/>
</dbReference>
<dbReference type="PANTHER" id="PTHR48107">
    <property type="entry name" value="NADPH-DEPENDENT ALDEHYDE REDUCTASE-LIKE PROTEIN, CHLOROPLASTIC-RELATED"/>
    <property type="match status" value="1"/>
</dbReference>
<comment type="similarity">
    <text evidence="1">Belongs to the short-chain dehydrogenases/reductases (SDR) family.</text>
</comment>
<reference evidence="4" key="2">
    <citation type="submission" date="2025-08" db="UniProtKB">
        <authorList>
            <consortium name="RefSeq"/>
        </authorList>
    </citation>
    <scope>IDENTIFICATION</scope>
    <source>
        <tissue evidence="4">Whole plant</tissue>
    </source>
</reference>
<dbReference type="SUPFAM" id="SSF51735">
    <property type="entry name" value="NAD(P)-binding Rossmann-fold domains"/>
    <property type="match status" value="1"/>
</dbReference>
<dbReference type="AlphaFoldDB" id="A0A6P4DN05"/>
<dbReference type="CDD" id="cd05362">
    <property type="entry name" value="THN_reductase-like_SDR_c"/>
    <property type="match status" value="1"/>
</dbReference>
<dbReference type="Pfam" id="PF13561">
    <property type="entry name" value="adh_short_C2"/>
    <property type="match status" value="1"/>
</dbReference>
<name>A0A6P4DN05_ARADU</name>
<evidence type="ECO:0000313" key="4">
    <source>
        <dbReference type="RefSeq" id="XP_015971020.1"/>
    </source>
</evidence>
<dbReference type="Proteomes" id="UP000515211">
    <property type="component" value="Chromosome 6"/>
</dbReference>
<dbReference type="GO" id="GO:0016614">
    <property type="term" value="F:oxidoreductase activity, acting on CH-OH group of donors"/>
    <property type="evidence" value="ECO:0007669"/>
    <property type="project" value="UniProtKB-ARBA"/>
</dbReference>
<evidence type="ECO:0000256" key="2">
    <source>
        <dbReference type="ARBA" id="ARBA00023002"/>
    </source>
</evidence>
<organism evidence="3 4">
    <name type="scientific">Arachis duranensis</name>
    <name type="common">Wild peanut</name>
    <dbReference type="NCBI Taxonomy" id="130453"/>
    <lineage>
        <taxon>Eukaryota</taxon>
        <taxon>Viridiplantae</taxon>
        <taxon>Streptophyta</taxon>
        <taxon>Embryophyta</taxon>
        <taxon>Tracheophyta</taxon>
        <taxon>Spermatophyta</taxon>
        <taxon>Magnoliopsida</taxon>
        <taxon>eudicotyledons</taxon>
        <taxon>Gunneridae</taxon>
        <taxon>Pentapetalae</taxon>
        <taxon>rosids</taxon>
        <taxon>fabids</taxon>
        <taxon>Fabales</taxon>
        <taxon>Fabaceae</taxon>
        <taxon>Papilionoideae</taxon>
        <taxon>50 kb inversion clade</taxon>
        <taxon>dalbergioids sensu lato</taxon>
        <taxon>Dalbergieae</taxon>
        <taxon>Pterocarpus clade</taxon>
        <taxon>Arachis</taxon>
    </lineage>
</organism>
<evidence type="ECO:0000313" key="3">
    <source>
        <dbReference type="Proteomes" id="UP000515211"/>
    </source>
</evidence>
<keyword evidence="2" id="KW-0560">Oxidoreductase</keyword>
<dbReference type="InterPro" id="IPR020904">
    <property type="entry name" value="Sc_DH/Rdtase_CS"/>
</dbReference>
<keyword evidence="3" id="KW-1185">Reference proteome</keyword>
<dbReference type="RefSeq" id="XP_015971020.1">
    <property type="nucleotide sequence ID" value="XM_016115534.3"/>
</dbReference>
<dbReference type="InterPro" id="IPR002347">
    <property type="entry name" value="SDR_fam"/>
</dbReference>
<proteinExistence type="inferred from homology"/>
<reference evidence="3" key="1">
    <citation type="journal article" date="2016" name="Nat. Genet.">
        <title>The genome sequences of Arachis duranensis and Arachis ipaensis, the diploid ancestors of cultivated peanut.</title>
        <authorList>
            <person name="Bertioli D.J."/>
            <person name="Cannon S.B."/>
            <person name="Froenicke L."/>
            <person name="Huang G."/>
            <person name="Farmer A.D."/>
            <person name="Cannon E.K."/>
            <person name="Liu X."/>
            <person name="Gao D."/>
            <person name="Clevenger J."/>
            <person name="Dash S."/>
            <person name="Ren L."/>
            <person name="Moretzsohn M.C."/>
            <person name="Shirasawa K."/>
            <person name="Huang W."/>
            <person name="Vidigal B."/>
            <person name="Abernathy B."/>
            <person name="Chu Y."/>
            <person name="Niederhuth C.E."/>
            <person name="Umale P."/>
            <person name="Araujo A.C."/>
            <person name="Kozik A."/>
            <person name="Kim K.D."/>
            <person name="Burow M.D."/>
            <person name="Varshney R.K."/>
            <person name="Wang X."/>
            <person name="Zhang X."/>
            <person name="Barkley N."/>
            <person name="Guimaraes P.M."/>
            <person name="Isobe S."/>
            <person name="Guo B."/>
            <person name="Liao B."/>
            <person name="Stalker H.T."/>
            <person name="Schmitz R.J."/>
            <person name="Scheffler B.E."/>
            <person name="Leal-Bertioli S.C."/>
            <person name="Xun X."/>
            <person name="Jackson S.A."/>
            <person name="Michelmore R."/>
            <person name="Ozias-Akins P."/>
        </authorList>
    </citation>
    <scope>NUCLEOTIDE SEQUENCE [LARGE SCALE GENOMIC DNA]</scope>
    <source>
        <strain evidence="3">cv. V14167</strain>
    </source>
</reference>
<dbReference type="PRINTS" id="PR00081">
    <property type="entry name" value="GDHRDH"/>
</dbReference>
<dbReference type="OrthoDB" id="1669814at2759"/>
<dbReference type="InterPro" id="IPR036291">
    <property type="entry name" value="NAD(P)-bd_dom_sf"/>
</dbReference>
<sequence>MATSQKHTHSHSHSLSLPLQDRVAIVTGSSRGIGREISLHLASLGARIVVNYASNSSLADSLVAQINSDASVGGGAALPRAIAVRGDVSDPNGVKALFDSAEREFESAVHILVNSAGVTDSNYPTIANTPVEDFDRIFSVNTRGAFLCCKEAANRLVRGGRGRIILLSSSAVAALRPTMGSYTASKAAVEAMTHILAKELKGTGITANCVAPGPIATEMYFAGRTEEQIKASIAVSPLNRLGEPKDVAPLVGFLASDAGEWVNGQVIRVNGGYIS</sequence>
<gene>
    <name evidence="4" type="primary">LOC107494500</name>
</gene>
<evidence type="ECO:0000256" key="1">
    <source>
        <dbReference type="ARBA" id="ARBA00006484"/>
    </source>
</evidence>
<dbReference type="Gene3D" id="3.40.50.720">
    <property type="entry name" value="NAD(P)-binding Rossmann-like Domain"/>
    <property type="match status" value="1"/>
</dbReference>
<dbReference type="FunFam" id="3.40.50.720:FF:000084">
    <property type="entry name" value="Short-chain dehydrogenase reductase"/>
    <property type="match status" value="1"/>
</dbReference>